<dbReference type="AlphaFoldDB" id="A0A381RAD5"/>
<reference evidence="1" key="1">
    <citation type="submission" date="2018-05" db="EMBL/GenBank/DDBJ databases">
        <authorList>
            <person name="Lanie J.A."/>
            <person name="Ng W.-L."/>
            <person name="Kazmierczak K.M."/>
            <person name="Andrzejewski T.M."/>
            <person name="Davidsen T.M."/>
            <person name="Wayne K.J."/>
            <person name="Tettelin H."/>
            <person name="Glass J.I."/>
            <person name="Rusch D."/>
            <person name="Podicherti R."/>
            <person name="Tsui H.-C.T."/>
            <person name="Winkler M.E."/>
        </authorList>
    </citation>
    <scope>NUCLEOTIDE SEQUENCE</scope>
</reference>
<dbReference type="InterPro" id="IPR011008">
    <property type="entry name" value="Dimeric_a/b-barrel"/>
</dbReference>
<sequence>MVNLMRYRAEAVYREVSDAGPGSGVTGREADERYSPIDILHDIGASVVFMGDVAEQLLGDSPVWDRVGVVRYPTRRSFIEMQQREDFREKHLHKEAGMAETIVAGCLPIDPPAGHLGEVAWDDVEYPPSDGDGPLMVIHVLRFAEGDAEADMAAYQTAAFAVASAHGARISGWFGVEGTIIGDGRRWDQVRFNLFPSRAAFMSVLADPSRLEAQRAHREVSIADTYTLLVRPAVDSLAASIQSA</sequence>
<evidence type="ECO:0008006" key="2">
    <source>
        <dbReference type="Google" id="ProtNLM"/>
    </source>
</evidence>
<name>A0A381RAD5_9ZZZZ</name>
<gene>
    <name evidence="1" type="ORF">METZ01_LOCUS41028</name>
</gene>
<dbReference type="SUPFAM" id="SSF54909">
    <property type="entry name" value="Dimeric alpha+beta barrel"/>
    <property type="match status" value="1"/>
</dbReference>
<accession>A0A381RAD5</accession>
<dbReference type="PANTHER" id="PTHR40257:SF1">
    <property type="entry name" value="DUF1330 DOMAIN-CONTAINING PROTEIN"/>
    <property type="match status" value="1"/>
</dbReference>
<proteinExistence type="predicted"/>
<dbReference type="PANTHER" id="PTHR40257">
    <property type="match status" value="1"/>
</dbReference>
<dbReference type="Gene3D" id="3.30.70.100">
    <property type="match status" value="2"/>
</dbReference>
<dbReference type="EMBL" id="UINC01001758">
    <property type="protein sequence ID" value="SUZ88174.1"/>
    <property type="molecule type" value="Genomic_DNA"/>
</dbReference>
<protein>
    <recommendedName>
        <fullName evidence="2">DUF1330 domain-containing protein</fullName>
    </recommendedName>
</protein>
<evidence type="ECO:0000313" key="1">
    <source>
        <dbReference type="EMBL" id="SUZ88174.1"/>
    </source>
</evidence>
<organism evidence="1">
    <name type="scientific">marine metagenome</name>
    <dbReference type="NCBI Taxonomy" id="408172"/>
    <lineage>
        <taxon>unclassified sequences</taxon>
        <taxon>metagenomes</taxon>
        <taxon>ecological metagenomes</taxon>
    </lineage>
</organism>